<reference evidence="2" key="1">
    <citation type="journal article" date="2011" name="J. Bacteriol.">
        <title>Genome sequences of eight morphologically diverse alphaproteobacteria.</title>
        <authorList>
            <consortium name="US DOE Joint Genome Institute"/>
            <person name="Brown P.J."/>
            <person name="Kysela D.T."/>
            <person name="Buechlein A."/>
            <person name="Hemmerich C."/>
            <person name="Brun Y.V."/>
        </authorList>
    </citation>
    <scope>NUCLEOTIDE SEQUENCE [LARGE SCALE GENOMIC DNA]</scope>
    <source>
        <strain evidence="2">ATCC 51888 / DSM 1869 / NCIB 11706 / TK 0415</strain>
    </source>
</reference>
<dbReference type="OrthoDB" id="7931504at2"/>
<sequence precursor="true">MRPRSGGRERWRRVVIVGASATTYLLFCPANSALSQPIDPPPEGAQVAYGWREVWTGVDAARDQWLVYSGMTVAPWSRDIYSDGLRLRFGGGYGQYGYDIDPSRHDACEKIVAGACDDPGGGKKHYKVGQTYAELLIGYHLRLGALTAKAFAGASMSRQKHITDVPKTADDHDNGDGTYVGAKAALELWLDISPKAWTSLDASYTTARDETSLRWRAGWRVTPQISVGPELRYDKNRETDDGFWDDKESRYVRYDWDGRAGLFGRYEWQGGELSLAGGFASPVENWTAKDRSIYGTLNVLLQF</sequence>
<evidence type="ECO:0000313" key="1">
    <source>
        <dbReference type="EMBL" id="ADJ24707.1"/>
    </source>
</evidence>
<dbReference type="Pfam" id="PF17036">
    <property type="entry name" value="CBP_BcsS"/>
    <property type="match status" value="1"/>
</dbReference>
<proteinExistence type="predicted"/>
<evidence type="ECO:0000313" key="2">
    <source>
        <dbReference type="Proteomes" id="UP000002033"/>
    </source>
</evidence>
<dbReference type="HOGENOM" id="CLU_074071_0_0_5"/>
<dbReference type="AlphaFoldDB" id="D8JUS7"/>
<protein>
    <submittedName>
        <fullName evidence="1">Uncharacterized protein</fullName>
    </submittedName>
</protein>
<dbReference type="EMBL" id="CP002083">
    <property type="protein sequence ID" value="ADJ24707.1"/>
    <property type="molecule type" value="Genomic_DNA"/>
</dbReference>
<dbReference type="eggNOG" id="ENOG502ZTFS">
    <property type="taxonomic scope" value="Bacteria"/>
</dbReference>
<keyword evidence="2" id="KW-1185">Reference proteome</keyword>
<dbReference type="InterPro" id="IPR031485">
    <property type="entry name" value="CBP_BcsS"/>
</dbReference>
<accession>D8JUS7</accession>
<organism evidence="1 2">
    <name type="scientific">Hyphomicrobium denitrificans (strain ATCC 51888 / DSM 1869 / NCIMB 11706 / TK 0415)</name>
    <dbReference type="NCBI Taxonomy" id="582899"/>
    <lineage>
        <taxon>Bacteria</taxon>
        <taxon>Pseudomonadati</taxon>
        <taxon>Pseudomonadota</taxon>
        <taxon>Alphaproteobacteria</taxon>
        <taxon>Hyphomicrobiales</taxon>
        <taxon>Hyphomicrobiaceae</taxon>
        <taxon>Hyphomicrobium</taxon>
    </lineage>
</organism>
<dbReference type="Proteomes" id="UP000002033">
    <property type="component" value="Chromosome"/>
</dbReference>
<dbReference type="SUPFAM" id="SSF56935">
    <property type="entry name" value="Porins"/>
    <property type="match status" value="1"/>
</dbReference>
<name>D8JUS7_HYPDA</name>
<gene>
    <name evidence="1" type="ordered locus">Hden_2911</name>
</gene>
<dbReference type="KEGG" id="hdn:Hden_2911"/>